<dbReference type="AlphaFoldDB" id="A0A0N0IBY0"/>
<sequence>MDINNRSNHEINQEIDMQIRISTAKHNFPILSNLYFEYKKTLVDSINELNNIKNNNFENTSEDENTNLVDMLMKSIDIAIINGVNNSREYMEADIERGIPLAELAKIPESNSPYTVMELINLEKNINVTNNELNDVVAHKNFIDQRYFNKIMMIEANETISFADMNIDQIPKNIITLFEDIYNKQNSFELKLYEWQVSTTELRSQRLLIKSDALMSIYSERSGDNEKYRQFSQSVSNDLAHYNDTEDYISQLPELEKRVKFIEEISEDNYSAVLDAEKVAKQNLIHLIQETVYNLSNITIINQNNFADHNEILKNQISGFSVDQMSYISKGEHSMDLSKPVISCFEPARSTGAIILSSII</sequence>
<reference evidence="1 2" key="1">
    <citation type="submission" date="2015-07" db="EMBL/GenBank/DDBJ databases">
        <title>ATOL: Assembling a taxonomically balanced genome-scale reconstruction of the evolutionary history of the Enterobacteriaceae.</title>
        <authorList>
            <person name="Plunkett G.III."/>
            <person name="Neeno-Eckwall E.C."/>
            <person name="Glasner J.D."/>
            <person name="Perna N.T."/>
        </authorList>
    </citation>
    <scope>NUCLEOTIDE SEQUENCE [LARGE SCALE GENOMIC DNA]</scope>
    <source>
        <strain evidence="1 2">ATCC 35017</strain>
    </source>
</reference>
<proteinExistence type="predicted"/>
<gene>
    <name evidence="1" type="ORF">M992_0406</name>
</gene>
<dbReference type="EMBL" id="LGAA01000003">
    <property type="protein sequence ID" value="KPD04293.1"/>
    <property type="molecule type" value="Genomic_DNA"/>
</dbReference>
<name>A0A0N0IBY0_9GAMM</name>
<comment type="caution">
    <text evidence="1">The sequence shown here is derived from an EMBL/GenBank/DDBJ whole genome shotgun (WGS) entry which is preliminary data.</text>
</comment>
<protein>
    <submittedName>
        <fullName evidence="1">Uncharacterized protein</fullName>
    </submittedName>
</protein>
<organism evidence="1 2">
    <name type="scientific">Moellerella wisconsensis ATCC 35017</name>
    <dbReference type="NCBI Taxonomy" id="1354267"/>
    <lineage>
        <taxon>Bacteria</taxon>
        <taxon>Pseudomonadati</taxon>
        <taxon>Pseudomonadota</taxon>
        <taxon>Gammaproteobacteria</taxon>
        <taxon>Enterobacterales</taxon>
        <taxon>Morganellaceae</taxon>
        <taxon>Moellerella</taxon>
    </lineage>
</organism>
<accession>A0A0N0IBY0</accession>
<evidence type="ECO:0000313" key="2">
    <source>
        <dbReference type="Proteomes" id="UP000053226"/>
    </source>
</evidence>
<evidence type="ECO:0000313" key="1">
    <source>
        <dbReference type="EMBL" id="KPD04293.1"/>
    </source>
</evidence>
<keyword evidence="2" id="KW-1185">Reference proteome</keyword>
<dbReference type="Proteomes" id="UP000053226">
    <property type="component" value="Unassembled WGS sequence"/>
</dbReference>
<dbReference type="RefSeq" id="WP_053907130.1">
    <property type="nucleotide sequence ID" value="NZ_CAWMUS010000003.1"/>
</dbReference>